<dbReference type="SUPFAM" id="SSF54637">
    <property type="entry name" value="Thioesterase/thiol ester dehydrase-isomerase"/>
    <property type="match status" value="1"/>
</dbReference>
<name>A0A4Z0KEP7_BREAU</name>
<evidence type="ECO:0000313" key="5">
    <source>
        <dbReference type="Proteomes" id="UP000297736"/>
    </source>
</evidence>
<evidence type="ECO:0000259" key="3">
    <source>
        <dbReference type="Pfam" id="PF01575"/>
    </source>
</evidence>
<dbReference type="InterPro" id="IPR029069">
    <property type="entry name" value="HotDog_dom_sf"/>
</dbReference>
<dbReference type="PANTHER" id="PTHR43841:SF3">
    <property type="entry name" value="(3R)-HYDROXYACYL-ACP DEHYDRATASE SUBUNIT HADB"/>
    <property type="match status" value="1"/>
</dbReference>
<protein>
    <submittedName>
        <fullName evidence="4">Acyl dehydratase</fullName>
    </submittedName>
</protein>
<comment type="similarity">
    <text evidence="1">Belongs to the enoyl-CoA hydratase/isomerase family.</text>
</comment>
<dbReference type="CDD" id="cd03441">
    <property type="entry name" value="R_hydratase_like"/>
    <property type="match status" value="1"/>
</dbReference>
<dbReference type="AlphaFoldDB" id="A0A4Z0KEP7"/>
<evidence type="ECO:0000313" key="4">
    <source>
        <dbReference type="EMBL" id="TGD37021.1"/>
    </source>
</evidence>
<dbReference type="RefSeq" id="WP_135448191.1">
    <property type="nucleotide sequence ID" value="NZ_RHFF01000020.1"/>
</dbReference>
<comment type="caution">
    <text evidence="4">The sequence shown here is derived from an EMBL/GenBank/DDBJ whole genome shotgun (WGS) entry which is preliminary data.</text>
</comment>
<sequence>MDPQLAEGRFGPVTQTDIVRFAGAGGDFNPLHHDPAFAERAGFDVPIAMGQFTIALMSAWLTDQIGVENLRSLDVDFKAPVKIGDTVSFAAEYCAPESDDSDTETAERPGSAERISTVKLTAAVDDATVVSGRATFSADDAADYASGMDSDRHVED</sequence>
<feature type="region of interest" description="Disordered" evidence="2">
    <location>
        <begin position="94"/>
        <end position="114"/>
    </location>
</feature>
<dbReference type="InterPro" id="IPR002539">
    <property type="entry name" value="MaoC-like_dom"/>
</dbReference>
<evidence type="ECO:0000256" key="2">
    <source>
        <dbReference type="SAM" id="MobiDB-lite"/>
    </source>
</evidence>
<organism evidence="4 5">
    <name type="scientific">Brevibacterium aurantiacum</name>
    <dbReference type="NCBI Taxonomy" id="273384"/>
    <lineage>
        <taxon>Bacteria</taxon>
        <taxon>Bacillati</taxon>
        <taxon>Actinomycetota</taxon>
        <taxon>Actinomycetes</taxon>
        <taxon>Micrococcales</taxon>
        <taxon>Brevibacteriaceae</taxon>
        <taxon>Brevibacterium</taxon>
    </lineage>
</organism>
<dbReference type="PANTHER" id="PTHR43841">
    <property type="entry name" value="3-HYDROXYACYL-THIOESTER DEHYDRATASE HTDX-RELATED"/>
    <property type="match status" value="1"/>
</dbReference>
<dbReference type="Gene3D" id="3.10.129.10">
    <property type="entry name" value="Hotdog Thioesterase"/>
    <property type="match status" value="1"/>
</dbReference>
<gene>
    <name evidence="4" type="ORF">EB834_17060</name>
</gene>
<feature type="domain" description="MaoC-like" evidence="3">
    <location>
        <begin position="12"/>
        <end position="93"/>
    </location>
</feature>
<reference evidence="4 5" key="1">
    <citation type="submission" date="2018-10" db="EMBL/GenBank/DDBJ databases">
        <title>Brevibacterium genomes from Austrain hard cheese rinds.</title>
        <authorList>
            <person name="Anast J.M."/>
            <person name="Dzieciol M."/>
            <person name="Schultz D.L."/>
            <person name="Mann E."/>
            <person name="Wagner M."/>
            <person name="Schmitz-Esser S."/>
        </authorList>
    </citation>
    <scope>NUCLEOTIDE SEQUENCE [LARGE SCALE GENOMIC DNA]</scope>
    <source>
        <strain evidence="4 5">L261</strain>
    </source>
</reference>
<dbReference type="Pfam" id="PF01575">
    <property type="entry name" value="MaoC_dehydratas"/>
    <property type="match status" value="1"/>
</dbReference>
<accession>A0A4Z0KEP7</accession>
<dbReference type="EMBL" id="RHFF01000020">
    <property type="protein sequence ID" value="TGD37021.1"/>
    <property type="molecule type" value="Genomic_DNA"/>
</dbReference>
<evidence type="ECO:0000256" key="1">
    <source>
        <dbReference type="ARBA" id="ARBA00005254"/>
    </source>
</evidence>
<proteinExistence type="inferred from homology"/>
<dbReference type="Proteomes" id="UP000297736">
    <property type="component" value="Unassembled WGS sequence"/>
</dbReference>